<evidence type="ECO:0000259" key="2">
    <source>
        <dbReference type="Pfam" id="PF14368"/>
    </source>
</evidence>
<dbReference type="InterPro" id="IPR016140">
    <property type="entry name" value="Bifunc_inhib/LTP/seed_store"/>
</dbReference>
<dbReference type="PANTHER" id="PTHR33286">
    <property type="entry name" value="BIFUNCTIONAL INHIBITOR/LIPID-TRANSFER PROTEIN/SEED STORAGE 2S ALBUMIN SUPERFAMILY PROTEIN"/>
    <property type="match status" value="1"/>
</dbReference>
<name>A0AAQ3JT63_9LILI</name>
<dbReference type="Pfam" id="PF14368">
    <property type="entry name" value="LTP_2"/>
    <property type="match status" value="1"/>
</dbReference>
<dbReference type="AlphaFoldDB" id="A0AAQ3JT63"/>
<organism evidence="3 4">
    <name type="scientific">Canna indica</name>
    <name type="common">Indian-shot</name>
    <dbReference type="NCBI Taxonomy" id="4628"/>
    <lineage>
        <taxon>Eukaryota</taxon>
        <taxon>Viridiplantae</taxon>
        <taxon>Streptophyta</taxon>
        <taxon>Embryophyta</taxon>
        <taxon>Tracheophyta</taxon>
        <taxon>Spermatophyta</taxon>
        <taxon>Magnoliopsida</taxon>
        <taxon>Liliopsida</taxon>
        <taxon>Zingiberales</taxon>
        <taxon>Cannaceae</taxon>
        <taxon>Canna</taxon>
    </lineage>
</organism>
<keyword evidence="4" id="KW-1185">Reference proteome</keyword>
<dbReference type="Proteomes" id="UP001327560">
    <property type="component" value="Chromosome 1"/>
</dbReference>
<evidence type="ECO:0000256" key="1">
    <source>
        <dbReference type="SAM" id="SignalP"/>
    </source>
</evidence>
<gene>
    <name evidence="3" type="ORF">Cni_G04239</name>
</gene>
<dbReference type="EMBL" id="CP136890">
    <property type="protein sequence ID" value="WOK95532.1"/>
    <property type="molecule type" value="Genomic_DNA"/>
</dbReference>
<feature type="chain" id="PRO_5043024589" description="Bifunctional inhibitor/plant lipid transfer protein/seed storage helical domain-containing protein" evidence="1">
    <location>
        <begin position="21"/>
        <end position="112"/>
    </location>
</feature>
<reference evidence="3 4" key="1">
    <citation type="submission" date="2023-10" db="EMBL/GenBank/DDBJ databases">
        <title>Chromosome-scale genome assembly provides insights into flower coloration mechanisms of Canna indica.</title>
        <authorList>
            <person name="Li C."/>
        </authorList>
    </citation>
    <scope>NUCLEOTIDE SEQUENCE [LARGE SCALE GENOMIC DNA]</scope>
    <source>
        <tissue evidence="3">Flower</tissue>
    </source>
</reference>
<feature type="domain" description="Bifunctional inhibitor/plant lipid transfer protein/seed storage helical" evidence="2">
    <location>
        <begin position="17"/>
        <end position="103"/>
    </location>
</feature>
<sequence>MARDVSVLCFMFFALTLVVAYHAKVGESCEVNYKMLFSLCQDSIKIAGQDVPPSSDCCVEVNKAGFACIYSNMPQDVDRIVSIKKFIDVCKVCTKETEIPATCDRFSKQLYI</sequence>
<protein>
    <recommendedName>
        <fullName evidence="2">Bifunctional inhibitor/plant lipid transfer protein/seed storage helical domain-containing protein</fullName>
    </recommendedName>
</protein>
<evidence type="ECO:0000313" key="4">
    <source>
        <dbReference type="Proteomes" id="UP001327560"/>
    </source>
</evidence>
<evidence type="ECO:0000313" key="3">
    <source>
        <dbReference type="EMBL" id="WOK95532.1"/>
    </source>
</evidence>
<proteinExistence type="predicted"/>
<dbReference type="PANTHER" id="PTHR33286:SF1">
    <property type="entry name" value="OS01G0800600 PROTEIN"/>
    <property type="match status" value="1"/>
</dbReference>
<accession>A0AAQ3JT63</accession>
<keyword evidence="1" id="KW-0732">Signal</keyword>
<feature type="signal peptide" evidence="1">
    <location>
        <begin position="1"/>
        <end position="20"/>
    </location>
</feature>